<evidence type="ECO:0000313" key="3">
    <source>
        <dbReference type="Proteomes" id="UP001419268"/>
    </source>
</evidence>
<organism evidence="2 3">
    <name type="scientific">Stephania cephalantha</name>
    <dbReference type="NCBI Taxonomy" id="152367"/>
    <lineage>
        <taxon>Eukaryota</taxon>
        <taxon>Viridiplantae</taxon>
        <taxon>Streptophyta</taxon>
        <taxon>Embryophyta</taxon>
        <taxon>Tracheophyta</taxon>
        <taxon>Spermatophyta</taxon>
        <taxon>Magnoliopsida</taxon>
        <taxon>Ranunculales</taxon>
        <taxon>Menispermaceae</taxon>
        <taxon>Menispermoideae</taxon>
        <taxon>Cissampelideae</taxon>
        <taxon>Stephania</taxon>
    </lineage>
</organism>
<feature type="compositionally biased region" description="Gly residues" evidence="1">
    <location>
        <begin position="214"/>
        <end position="227"/>
    </location>
</feature>
<protein>
    <recommendedName>
        <fullName evidence="4">Gag protein</fullName>
    </recommendedName>
</protein>
<dbReference type="AlphaFoldDB" id="A0AAP0ENU1"/>
<accession>A0AAP0ENU1</accession>
<keyword evidence="3" id="KW-1185">Reference proteome</keyword>
<sequence length="308" mass="33656">MPAIRGYNLDGILLGEISCPPRFDSETSILNPSFQDRMSKDQLLLHLILNSVTHVVTSQILKVASSSAHEVWKAIANLCGAQNRSRVQVCRTAILTANKGTKTMTQYLQFLKENVDNMAVAGAPMSEIDLITSALVGLDTEYMTYSAILQERPSLTWPEMYASLISFKARLQQMHNVTVSLGNVSITPSANAAYVRPTNGFNKDVAGMYKNQGRGNGNRGSYNGGRGNKGKGKCGRFNSNNRPVCQICKKVGHEASICYYITDLAYGTNNPHHAHVNHSFLNSVPSQFTQQIRTPPPPNALFAAGSSF</sequence>
<dbReference type="Proteomes" id="UP001419268">
    <property type="component" value="Unassembled WGS sequence"/>
</dbReference>
<evidence type="ECO:0000256" key="1">
    <source>
        <dbReference type="SAM" id="MobiDB-lite"/>
    </source>
</evidence>
<feature type="region of interest" description="Disordered" evidence="1">
    <location>
        <begin position="210"/>
        <end position="235"/>
    </location>
</feature>
<dbReference type="PANTHER" id="PTHR47481:SF34">
    <property type="entry name" value="CCHC-TYPE DOMAIN-CONTAINING PROTEIN"/>
    <property type="match status" value="1"/>
</dbReference>
<evidence type="ECO:0000313" key="2">
    <source>
        <dbReference type="EMBL" id="KAK9093963.1"/>
    </source>
</evidence>
<comment type="caution">
    <text evidence="2">The sequence shown here is derived from an EMBL/GenBank/DDBJ whole genome shotgun (WGS) entry which is preliminary data.</text>
</comment>
<gene>
    <name evidence="2" type="ORF">Scep_025432</name>
</gene>
<dbReference type="PANTHER" id="PTHR47481">
    <property type="match status" value="1"/>
</dbReference>
<dbReference type="Pfam" id="PF14223">
    <property type="entry name" value="Retrotran_gag_2"/>
    <property type="match status" value="1"/>
</dbReference>
<evidence type="ECO:0008006" key="4">
    <source>
        <dbReference type="Google" id="ProtNLM"/>
    </source>
</evidence>
<dbReference type="EMBL" id="JBBNAG010000011">
    <property type="protein sequence ID" value="KAK9093963.1"/>
    <property type="molecule type" value="Genomic_DNA"/>
</dbReference>
<name>A0AAP0ENU1_9MAGN</name>
<reference evidence="2 3" key="1">
    <citation type="submission" date="2024-01" db="EMBL/GenBank/DDBJ databases">
        <title>Genome assemblies of Stephania.</title>
        <authorList>
            <person name="Yang L."/>
        </authorList>
    </citation>
    <scope>NUCLEOTIDE SEQUENCE [LARGE SCALE GENOMIC DNA]</scope>
    <source>
        <strain evidence="2">JXDWG</strain>
        <tissue evidence="2">Leaf</tissue>
    </source>
</reference>
<proteinExistence type="predicted"/>